<dbReference type="Proteomes" id="UP000662088">
    <property type="component" value="Unassembled WGS sequence"/>
</dbReference>
<dbReference type="InterPro" id="IPR000600">
    <property type="entry name" value="ROK"/>
</dbReference>
<dbReference type="PANTHER" id="PTHR18964:SF149">
    <property type="entry name" value="BIFUNCTIONAL UDP-N-ACETYLGLUCOSAMINE 2-EPIMERASE_N-ACETYLMANNOSAMINE KINASE"/>
    <property type="match status" value="1"/>
</dbReference>
<evidence type="ECO:0000313" key="4">
    <source>
        <dbReference type="EMBL" id="MBC5639394.1"/>
    </source>
</evidence>
<dbReference type="PANTHER" id="PTHR18964">
    <property type="entry name" value="ROK (REPRESSOR, ORF, KINASE) FAMILY"/>
    <property type="match status" value="1"/>
</dbReference>
<dbReference type="InterPro" id="IPR036388">
    <property type="entry name" value="WH-like_DNA-bd_sf"/>
</dbReference>
<evidence type="ECO:0000256" key="2">
    <source>
        <dbReference type="ARBA" id="ARBA00006479"/>
    </source>
</evidence>
<dbReference type="InterPro" id="IPR036390">
    <property type="entry name" value="WH_DNA-bd_sf"/>
</dbReference>
<keyword evidence="5" id="KW-1185">Reference proteome</keyword>
<dbReference type="EMBL" id="JACOOQ010000003">
    <property type="protein sequence ID" value="MBC5639394.1"/>
    <property type="molecule type" value="Genomic_DNA"/>
</dbReference>
<dbReference type="InterPro" id="IPR043129">
    <property type="entry name" value="ATPase_NBD"/>
</dbReference>
<evidence type="ECO:0000256" key="3">
    <source>
        <dbReference type="ARBA" id="ARBA00022629"/>
    </source>
</evidence>
<dbReference type="Pfam" id="PF13412">
    <property type="entry name" value="HTH_24"/>
    <property type="match status" value="1"/>
</dbReference>
<dbReference type="GO" id="GO:0042732">
    <property type="term" value="P:D-xylose metabolic process"/>
    <property type="evidence" value="ECO:0007669"/>
    <property type="project" value="UniProtKB-KW"/>
</dbReference>
<evidence type="ECO:0000256" key="1">
    <source>
        <dbReference type="ARBA" id="ARBA00002486"/>
    </source>
</evidence>
<accession>A0A8I0ABI4</accession>
<gene>
    <name evidence="4" type="ORF">H8R92_02915</name>
</gene>
<keyword evidence="3" id="KW-0119">Carbohydrate metabolism</keyword>
<dbReference type="InterPro" id="IPR049874">
    <property type="entry name" value="ROK_cs"/>
</dbReference>
<dbReference type="AlphaFoldDB" id="A0A8I0ABI4"/>
<dbReference type="Gene3D" id="1.10.10.10">
    <property type="entry name" value="Winged helix-like DNA-binding domain superfamily/Winged helix DNA-binding domain"/>
    <property type="match status" value="1"/>
</dbReference>
<name>A0A8I0ABI4_9CLOT</name>
<dbReference type="SUPFAM" id="SSF46785">
    <property type="entry name" value="Winged helix' DNA-binding domain"/>
    <property type="match status" value="1"/>
</dbReference>
<dbReference type="PROSITE" id="PS01125">
    <property type="entry name" value="ROK"/>
    <property type="match status" value="1"/>
</dbReference>
<comment type="similarity">
    <text evidence="2">Belongs to the ROK (NagC/XylR) family.</text>
</comment>
<dbReference type="Pfam" id="PF00480">
    <property type="entry name" value="ROK"/>
    <property type="match status" value="1"/>
</dbReference>
<comment type="caution">
    <text evidence="4">The sequence shown here is derived from an EMBL/GenBank/DDBJ whole genome shotgun (WGS) entry which is preliminary data.</text>
</comment>
<evidence type="ECO:0000313" key="5">
    <source>
        <dbReference type="Proteomes" id="UP000662088"/>
    </source>
</evidence>
<sequence length="407" mass="44563">MEILIKGSFELMKQLNISVVLKAVMGNGALSRADIAKITGLTPATITNITKELMERGYLVQSRIGESSGGRPPIILELDPNARYIIGVSIGVGKIEVVISNIIAEILIKKSVDLENQDRNKDNVLSIIVNLVNEIIDESGIHKEKIIGVGIAMHGIVNSYTGISEYSPYYGWRNIDIKKELSEKIEYPIFLDNDVRAMALGESWFGIAKSKENFIVINVSNGIGAGIIIDNKPYYGVNFSAGEIGHISVRNDGRRCNCGNYGCLETISSNNSIVEKVVELLKNDFQSILLKKGSIERITIKDICDAAKEKDSLAVNAIAEAAMYIGMVISNLINILNPEYIIMVGEIFKDNSHAIEIIEEEVSKRALKLSAETVRITKSSLGEDAATIGAVTLVIKELFEGEKIVFN</sequence>
<proteinExistence type="inferred from homology"/>
<keyword evidence="3" id="KW-0859">Xylose metabolism</keyword>
<organism evidence="4 5">
    <name type="scientific">Clostridium lentum</name>
    <dbReference type="NCBI Taxonomy" id="2763037"/>
    <lineage>
        <taxon>Bacteria</taxon>
        <taxon>Bacillati</taxon>
        <taxon>Bacillota</taxon>
        <taxon>Clostridia</taxon>
        <taxon>Eubacteriales</taxon>
        <taxon>Clostridiaceae</taxon>
        <taxon>Clostridium</taxon>
    </lineage>
</organism>
<reference evidence="4" key="1">
    <citation type="submission" date="2020-08" db="EMBL/GenBank/DDBJ databases">
        <title>Genome public.</title>
        <authorList>
            <person name="Liu C."/>
            <person name="Sun Q."/>
        </authorList>
    </citation>
    <scope>NUCLEOTIDE SEQUENCE</scope>
    <source>
        <strain evidence="4">NSJ-42</strain>
    </source>
</reference>
<dbReference type="CDD" id="cd24076">
    <property type="entry name" value="ASKHA_ATPase_ROK_BsXylR-like"/>
    <property type="match status" value="1"/>
</dbReference>
<comment type="function">
    <text evidence="1">Transcriptional repressor of xylose-utilizing enzymes.</text>
</comment>
<protein>
    <submittedName>
        <fullName evidence="4">ROK family transcriptional regulator</fullName>
    </submittedName>
</protein>
<dbReference type="SUPFAM" id="SSF53067">
    <property type="entry name" value="Actin-like ATPase domain"/>
    <property type="match status" value="1"/>
</dbReference>
<dbReference type="Gene3D" id="3.30.420.40">
    <property type="match status" value="2"/>
</dbReference>